<dbReference type="EMBL" id="BBSA01000021">
    <property type="protein sequence ID" value="GAM65551.1"/>
    <property type="molecule type" value="Genomic_DNA"/>
</dbReference>
<dbReference type="AlphaFoldDB" id="A0A0B8PGU9"/>
<dbReference type="Proteomes" id="UP000031670">
    <property type="component" value="Unassembled WGS sequence"/>
</dbReference>
<reference evidence="1 2" key="2">
    <citation type="submission" date="2015-01" db="EMBL/GenBank/DDBJ databases">
        <authorList>
            <consortium name="NBRP consortium"/>
            <person name="Sawabe T."/>
            <person name="Meirelles P."/>
            <person name="Feng G."/>
            <person name="Sayaka M."/>
            <person name="Hattori M."/>
            <person name="Ohkuma M."/>
        </authorList>
    </citation>
    <scope>NUCLEOTIDE SEQUENCE [LARGE SCALE GENOMIC DNA]</scope>
    <source>
        <strain evidence="1 2">JCM19232</strain>
    </source>
</reference>
<sequence>MTPLHELVNSIGFTIPQTMKAESSSLDDLCEKLMPLYETSSSKFPEHSDLELLLGLLSVHHDRLLHQLNAQRDALVAMQEVIDQSLDRSHSRKFKAPVIIEFWLTMHLWVYLQGMLKMDYSLANDYAAEAGKMLAPMTDKNPDQLRVEWNQTYYLGLDAKQNNNSFLKQVSGSLRKLLK</sequence>
<protein>
    <submittedName>
        <fullName evidence="1">Uncharacterized protein</fullName>
    </submittedName>
</protein>
<accession>A0A0B8PGU9</accession>
<comment type="caution">
    <text evidence="1">The sequence shown here is derived from an EMBL/GenBank/DDBJ whole genome shotgun (WGS) entry which is preliminary data.</text>
</comment>
<name>A0A0B8PGU9_9VIBR</name>
<evidence type="ECO:0000313" key="1">
    <source>
        <dbReference type="EMBL" id="GAM65551.1"/>
    </source>
</evidence>
<gene>
    <name evidence="1" type="ORF">JCM19232_4898</name>
</gene>
<organism evidence="1 2">
    <name type="scientific">Vibrio ishigakensis</name>
    <dbReference type="NCBI Taxonomy" id="1481914"/>
    <lineage>
        <taxon>Bacteria</taxon>
        <taxon>Pseudomonadati</taxon>
        <taxon>Pseudomonadota</taxon>
        <taxon>Gammaproteobacteria</taxon>
        <taxon>Vibrionales</taxon>
        <taxon>Vibrionaceae</taxon>
        <taxon>Vibrio</taxon>
    </lineage>
</organism>
<proteinExistence type="predicted"/>
<reference evidence="1 2" key="1">
    <citation type="submission" date="2015-01" db="EMBL/GenBank/DDBJ databases">
        <title>Vibrio sp. C5 JCM 19232 whole genome shotgun sequence.</title>
        <authorList>
            <person name="Sawabe T."/>
            <person name="Meirelles P."/>
            <person name="Feng G."/>
            <person name="Sayaka M."/>
            <person name="Hattori M."/>
            <person name="Ohkuma M."/>
        </authorList>
    </citation>
    <scope>NUCLEOTIDE SEQUENCE [LARGE SCALE GENOMIC DNA]</scope>
    <source>
        <strain evidence="1 2">JCM19232</strain>
    </source>
</reference>
<evidence type="ECO:0000313" key="2">
    <source>
        <dbReference type="Proteomes" id="UP000031670"/>
    </source>
</evidence>